<gene>
    <name evidence="1" type="ORF">BKA67DRAFT_661073</name>
</gene>
<dbReference type="GeneID" id="70136643"/>
<accession>A0A9P8UHN4</accession>
<dbReference type="RefSeq" id="XP_045956604.1">
    <property type="nucleotide sequence ID" value="XM_046107752.1"/>
</dbReference>
<evidence type="ECO:0000313" key="1">
    <source>
        <dbReference type="EMBL" id="KAH6652326.1"/>
    </source>
</evidence>
<dbReference type="OrthoDB" id="5169850at2759"/>
<protein>
    <submittedName>
        <fullName evidence="1">Uncharacterized protein</fullName>
    </submittedName>
</protein>
<dbReference type="EMBL" id="JAGPXC010000006">
    <property type="protein sequence ID" value="KAH6652326.1"/>
    <property type="molecule type" value="Genomic_DNA"/>
</dbReference>
<reference evidence="1" key="1">
    <citation type="journal article" date="2021" name="Nat. Commun.">
        <title>Genetic determinants of endophytism in the Arabidopsis root mycobiome.</title>
        <authorList>
            <person name="Mesny F."/>
            <person name="Miyauchi S."/>
            <person name="Thiergart T."/>
            <person name="Pickel B."/>
            <person name="Atanasova L."/>
            <person name="Karlsson M."/>
            <person name="Huettel B."/>
            <person name="Barry K.W."/>
            <person name="Haridas S."/>
            <person name="Chen C."/>
            <person name="Bauer D."/>
            <person name="Andreopoulos W."/>
            <person name="Pangilinan J."/>
            <person name="LaButti K."/>
            <person name="Riley R."/>
            <person name="Lipzen A."/>
            <person name="Clum A."/>
            <person name="Drula E."/>
            <person name="Henrissat B."/>
            <person name="Kohler A."/>
            <person name="Grigoriev I.V."/>
            <person name="Martin F.M."/>
            <person name="Hacquard S."/>
        </authorList>
    </citation>
    <scope>NUCLEOTIDE SEQUENCE</scope>
    <source>
        <strain evidence="1">MPI-SDFR-AT-0073</strain>
    </source>
</reference>
<name>A0A9P8UHN4_9PEZI</name>
<organism evidence="1 2">
    <name type="scientific">Truncatella angustata</name>
    <dbReference type="NCBI Taxonomy" id="152316"/>
    <lineage>
        <taxon>Eukaryota</taxon>
        <taxon>Fungi</taxon>
        <taxon>Dikarya</taxon>
        <taxon>Ascomycota</taxon>
        <taxon>Pezizomycotina</taxon>
        <taxon>Sordariomycetes</taxon>
        <taxon>Xylariomycetidae</taxon>
        <taxon>Amphisphaeriales</taxon>
        <taxon>Sporocadaceae</taxon>
        <taxon>Truncatella</taxon>
    </lineage>
</organism>
<dbReference type="Proteomes" id="UP000758603">
    <property type="component" value="Unassembled WGS sequence"/>
</dbReference>
<sequence>MGAGLGLHGVNLPSQYEIRRIQPEHEDWCRALMLQGMLLRAPVWRPIISEPKVKTILESFQLLESYYTFHFRNGLSYALYDTEYKFKRPESVKTGGALYWDEIDIGDPELEEKGEQLMLEKMDFPIVALALSYDMFEPPPREAFGTMATVAPLWGAMIAQYGEATNGIGDFPKPTSSGQYAHRSGCVTRADYEGQNLGRLFTWWVMLEMSSRGYQGLAVGAGNSAISRIWLHPDVPFLSKILMTNDMGQIEIEMNGEKVLPFREVGFQFNYLLCDLTDRRTRSLPKDPFKTIATGK</sequence>
<keyword evidence="2" id="KW-1185">Reference proteome</keyword>
<comment type="caution">
    <text evidence="1">The sequence shown here is derived from an EMBL/GenBank/DDBJ whole genome shotgun (WGS) entry which is preliminary data.</text>
</comment>
<dbReference type="AlphaFoldDB" id="A0A9P8UHN4"/>
<evidence type="ECO:0000313" key="2">
    <source>
        <dbReference type="Proteomes" id="UP000758603"/>
    </source>
</evidence>
<proteinExistence type="predicted"/>